<evidence type="ECO:0000256" key="1">
    <source>
        <dbReference type="SAM" id="Phobius"/>
    </source>
</evidence>
<name>A0A6A4I8I5_9AGAR</name>
<keyword evidence="1" id="KW-0472">Membrane</keyword>
<sequence>MHVFLWFLNSLWCTGVLKSFFMLLCLSSKALSFEAYFTLKAAKDSLNLGLNLH</sequence>
<protein>
    <submittedName>
        <fullName evidence="2">Uncharacterized protein</fullName>
    </submittedName>
</protein>
<accession>A0A6A4I8I5</accession>
<evidence type="ECO:0000313" key="2">
    <source>
        <dbReference type="EMBL" id="KAE9406153.1"/>
    </source>
</evidence>
<dbReference type="AlphaFoldDB" id="A0A6A4I8I5"/>
<proteinExistence type="predicted"/>
<keyword evidence="3" id="KW-1185">Reference proteome</keyword>
<reference evidence="2" key="1">
    <citation type="journal article" date="2019" name="Environ. Microbiol.">
        <title>Fungal ecological strategies reflected in gene transcription - a case study of two litter decomposers.</title>
        <authorList>
            <person name="Barbi F."/>
            <person name="Kohler A."/>
            <person name="Barry K."/>
            <person name="Baskaran P."/>
            <person name="Daum C."/>
            <person name="Fauchery L."/>
            <person name="Ihrmark K."/>
            <person name="Kuo A."/>
            <person name="LaButti K."/>
            <person name="Lipzen A."/>
            <person name="Morin E."/>
            <person name="Grigoriev I.V."/>
            <person name="Henrissat B."/>
            <person name="Lindahl B."/>
            <person name="Martin F."/>
        </authorList>
    </citation>
    <scope>NUCLEOTIDE SEQUENCE</scope>
    <source>
        <strain evidence="2">JB14</strain>
    </source>
</reference>
<evidence type="ECO:0000313" key="3">
    <source>
        <dbReference type="Proteomes" id="UP000799118"/>
    </source>
</evidence>
<gene>
    <name evidence="2" type="ORF">BT96DRAFT_284010</name>
</gene>
<organism evidence="2 3">
    <name type="scientific">Gymnopus androsaceus JB14</name>
    <dbReference type="NCBI Taxonomy" id="1447944"/>
    <lineage>
        <taxon>Eukaryota</taxon>
        <taxon>Fungi</taxon>
        <taxon>Dikarya</taxon>
        <taxon>Basidiomycota</taxon>
        <taxon>Agaricomycotina</taxon>
        <taxon>Agaricomycetes</taxon>
        <taxon>Agaricomycetidae</taxon>
        <taxon>Agaricales</taxon>
        <taxon>Marasmiineae</taxon>
        <taxon>Omphalotaceae</taxon>
        <taxon>Gymnopus</taxon>
    </lineage>
</organism>
<dbReference type="EMBL" id="ML769404">
    <property type="protein sequence ID" value="KAE9406153.1"/>
    <property type="molecule type" value="Genomic_DNA"/>
</dbReference>
<keyword evidence="1" id="KW-1133">Transmembrane helix</keyword>
<keyword evidence="1" id="KW-0812">Transmembrane</keyword>
<feature type="transmembrane region" description="Helical" evidence="1">
    <location>
        <begin position="6"/>
        <end position="26"/>
    </location>
</feature>
<dbReference type="Proteomes" id="UP000799118">
    <property type="component" value="Unassembled WGS sequence"/>
</dbReference>